<dbReference type="InterPro" id="IPR031107">
    <property type="entry name" value="Small_HSP"/>
</dbReference>
<comment type="caution">
    <text evidence="5">The sequence shown here is derived from an EMBL/GenBank/DDBJ whole genome shotgun (WGS) entry which is preliminary data.</text>
</comment>
<reference evidence="5 6" key="1">
    <citation type="submission" date="2024-04" db="EMBL/GenBank/DDBJ databases">
        <title>Tritrichomonas musculus Genome.</title>
        <authorList>
            <person name="Alves-Ferreira E."/>
            <person name="Grigg M."/>
            <person name="Lorenzi H."/>
            <person name="Galac M."/>
        </authorList>
    </citation>
    <scope>NUCLEOTIDE SEQUENCE [LARGE SCALE GENOMIC DNA]</scope>
    <source>
        <strain evidence="5 6">EAF2021</strain>
    </source>
</reference>
<keyword evidence="1" id="KW-0346">Stress response</keyword>
<name>A0ABR2L8H0_9EUKA</name>
<dbReference type="Proteomes" id="UP001470230">
    <property type="component" value="Unassembled WGS sequence"/>
</dbReference>
<evidence type="ECO:0000313" key="5">
    <source>
        <dbReference type="EMBL" id="KAK8899654.1"/>
    </source>
</evidence>
<keyword evidence="6" id="KW-1185">Reference proteome</keyword>
<dbReference type="PROSITE" id="PS01031">
    <property type="entry name" value="SHSP"/>
    <property type="match status" value="1"/>
</dbReference>
<proteinExistence type="inferred from homology"/>
<dbReference type="InterPro" id="IPR008978">
    <property type="entry name" value="HSP20-like_chaperone"/>
</dbReference>
<evidence type="ECO:0000259" key="4">
    <source>
        <dbReference type="PROSITE" id="PS01031"/>
    </source>
</evidence>
<dbReference type="PANTHER" id="PTHR11527">
    <property type="entry name" value="HEAT-SHOCK PROTEIN 20 FAMILY MEMBER"/>
    <property type="match status" value="1"/>
</dbReference>
<dbReference type="InterPro" id="IPR002068">
    <property type="entry name" value="A-crystallin/Hsp20_dom"/>
</dbReference>
<dbReference type="CDD" id="cd06464">
    <property type="entry name" value="ACD_sHsps-like"/>
    <property type="match status" value="1"/>
</dbReference>
<evidence type="ECO:0000256" key="2">
    <source>
        <dbReference type="PROSITE-ProRule" id="PRU00285"/>
    </source>
</evidence>
<feature type="domain" description="SHSP" evidence="4">
    <location>
        <begin position="11"/>
        <end position="120"/>
    </location>
</feature>
<dbReference type="Pfam" id="PF00011">
    <property type="entry name" value="HSP20"/>
    <property type="match status" value="1"/>
</dbReference>
<organism evidence="5 6">
    <name type="scientific">Tritrichomonas musculus</name>
    <dbReference type="NCBI Taxonomy" id="1915356"/>
    <lineage>
        <taxon>Eukaryota</taxon>
        <taxon>Metamonada</taxon>
        <taxon>Parabasalia</taxon>
        <taxon>Tritrichomonadida</taxon>
        <taxon>Tritrichomonadidae</taxon>
        <taxon>Tritrichomonas</taxon>
    </lineage>
</organism>
<evidence type="ECO:0000256" key="1">
    <source>
        <dbReference type="ARBA" id="ARBA00023016"/>
    </source>
</evidence>
<protein>
    <recommendedName>
        <fullName evidence="4">SHSP domain-containing protein</fullName>
    </recommendedName>
</protein>
<evidence type="ECO:0000313" key="6">
    <source>
        <dbReference type="Proteomes" id="UP001470230"/>
    </source>
</evidence>
<dbReference type="SUPFAM" id="SSF49764">
    <property type="entry name" value="HSP20-like chaperones"/>
    <property type="match status" value="1"/>
</dbReference>
<dbReference type="Gene3D" id="2.60.40.790">
    <property type="match status" value="1"/>
</dbReference>
<dbReference type="EMBL" id="JAPFFF010000001">
    <property type="protein sequence ID" value="KAK8899654.1"/>
    <property type="molecule type" value="Genomic_DNA"/>
</dbReference>
<comment type="similarity">
    <text evidence="2 3">Belongs to the small heat shock protein (HSP20) family.</text>
</comment>
<gene>
    <name evidence="5" type="ORF">M9Y10_001976</name>
</gene>
<sequence length="120" mass="13331">MLTTTRNFARGFFNFAFGPLADILSLKTGYQIELELPGVKRDDITVDCEQGVLTISASKKEPTDEGKKRIHSEREFGTVSRSFQLPSNVETDKLEAVLADGVLTLTLPKKESSKIEVKIQ</sequence>
<accession>A0ABR2L8H0</accession>
<evidence type="ECO:0000256" key="3">
    <source>
        <dbReference type="RuleBase" id="RU003616"/>
    </source>
</evidence>